<proteinExistence type="inferred from homology"/>
<feature type="transmembrane region" description="Helical" evidence="5">
    <location>
        <begin position="274"/>
        <end position="296"/>
    </location>
</feature>
<evidence type="ECO:0000256" key="4">
    <source>
        <dbReference type="ARBA" id="ARBA00023136"/>
    </source>
</evidence>
<dbReference type="GO" id="GO:0004888">
    <property type="term" value="F:transmembrane signaling receptor activity"/>
    <property type="evidence" value="ECO:0007669"/>
    <property type="project" value="InterPro"/>
</dbReference>
<dbReference type="Pfam" id="PF02932">
    <property type="entry name" value="Neur_chan_memb"/>
    <property type="match status" value="1"/>
</dbReference>
<dbReference type="InterPro" id="IPR018000">
    <property type="entry name" value="Neurotransmitter_ion_chnl_CS"/>
</dbReference>
<keyword evidence="9" id="KW-1185">Reference proteome</keyword>
<dbReference type="PANTHER" id="PTHR23121:SF9">
    <property type="entry name" value="SODIUM-DEPENDENT GLUCOSE TRANSPORTER 1"/>
    <property type="match status" value="1"/>
</dbReference>
<dbReference type="InterPro" id="IPR011701">
    <property type="entry name" value="MFS"/>
</dbReference>
<feature type="transmembrane region" description="Helical" evidence="5">
    <location>
        <begin position="424"/>
        <end position="444"/>
    </location>
</feature>
<dbReference type="PRINTS" id="PR00252">
    <property type="entry name" value="NRIONCHANNEL"/>
</dbReference>
<comment type="subcellular location">
    <subcellularLocation>
        <location evidence="1">Membrane</location>
        <topology evidence="1">Multi-pass membrane protein</topology>
    </subcellularLocation>
</comment>
<dbReference type="SUPFAM" id="SSF90112">
    <property type="entry name" value="Neurotransmitter-gated ion-channel transmembrane pore"/>
    <property type="match status" value="1"/>
</dbReference>
<dbReference type="InterPro" id="IPR006202">
    <property type="entry name" value="Neur_chan_lig-bd"/>
</dbReference>
<name>A0A8S3UYF8_MYTED</name>
<evidence type="ECO:0000256" key="1">
    <source>
        <dbReference type="ARBA" id="ARBA00004141"/>
    </source>
</evidence>
<dbReference type="InterPro" id="IPR036719">
    <property type="entry name" value="Neuro-gated_channel_TM_sf"/>
</dbReference>
<keyword evidence="5" id="KW-0813">Transport</keyword>
<comment type="caution">
    <text evidence="8">The sequence shown here is derived from an EMBL/GenBank/DDBJ whole genome shotgun (WGS) entry which is preliminary data.</text>
</comment>
<dbReference type="GO" id="GO:0016020">
    <property type="term" value="C:membrane"/>
    <property type="evidence" value="ECO:0007669"/>
    <property type="project" value="UniProtKB-SubCell"/>
</dbReference>
<feature type="transmembrane region" description="Helical" evidence="5">
    <location>
        <begin position="553"/>
        <end position="573"/>
    </location>
</feature>
<feature type="transmembrane region" description="Helical" evidence="5">
    <location>
        <begin position="211"/>
        <end position="235"/>
    </location>
</feature>
<organism evidence="8 9">
    <name type="scientific">Mytilus edulis</name>
    <name type="common">Blue mussel</name>
    <dbReference type="NCBI Taxonomy" id="6550"/>
    <lineage>
        <taxon>Eukaryota</taxon>
        <taxon>Metazoa</taxon>
        <taxon>Spiralia</taxon>
        <taxon>Lophotrochozoa</taxon>
        <taxon>Mollusca</taxon>
        <taxon>Bivalvia</taxon>
        <taxon>Autobranchia</taxon>
        <taxon>Pteriomorphia</taxon>
        <taxon>Mytilida</taxon>
        <taxon>Mytiloidea</taxon>
        <taxon>Mytilidae</taxon>
        <taxon>Mytilinae</taxon>
        <taxon>Mytilus</taxon>
    </lineage>
</organism>
<dbReference type="Proteomes" id="UP000683360">
    <property type="component" value="Unassembled WGS sequence"/>
</dbReference>
<feature type="transmembrane region" description="Helical" evidence="5">
    <location>
        <begin position="241"/>
        <end position="262"/>
    </location>
</feature>
<evidence type="ECO:0000259" key="6">
    <source>
        <dbReference type="Pfam" id="PF02931"/>
    </source>
</evidence>
<protein>
    <submittedName>
        <fullName evidence="8">Uncharacterized protein</fullName>
    </submittedName>
</protein>
<dbReference type="InterPro" id="IPR036734">
    <property type="entry name" value="Neur_chan_lig-bd_sf"/>
</dbReference>
<dbReference type="SUPFAM" id="SSF103473">
    <property type="entry name" value="MFS general substrate transporter"/>
    <property type="match status" value="2"/>
</dbReference>
<keyword evidence="2 5" id="KW-0812">Transmembrane</keyword>
<accession>A0A8S3UYF8</accession>
<dbReference type="CDD" id="cd19051">
    <property type="entry name" value="LGIC_TM_cation"/>
    <property type="match status" value="1"/>
</dbReference>
<keyword evidence="5" id="KW-0407">Ion channel</keyword>
<feature type="transmembrane region" description="Helical" evidence="5">
    <location>
        <begin position="754"/>
        <end position="773"/>
    </location>
</feature>
<dbReference type="PROSITE" id="PS00236">
    <property type="entry name" value="NEUROTR_ION_CHANNEL"/>
    <property type="match status" value="1"/>
</dbReference>
<evidence type="ECO:0000313" key="9">
    <source>
        <dbReference type="Proteomes" id="UP000683360"/>
    </source>
</evidence>
<reference evidence="8" key="1">
    <citation type="submission" date="2021-03" db="EMBL/GenBank/DDBJ databases">
        <authorList>
            <person name="Bekaert M."/>
        </authorList>
    </citation>
    <scope>NUCLEOTIDE SEQUENCE</scope>
</reference>
<dbReference type="Gene3D" id="1.20.58.390">
    <property type="entry name" value="Neurotransmitter-gated ion-channel transmembrane domain"/>
    <property type="match status" value="1"/>
</dbReference>
<keyword evidence="4 5" id="KW-0472">Membrane</keyword>
<dbReference type="Pfam" id="PF07690">
    <property type="entry name" value="MFS_1"/>
    <property type="match status" value="1"/>
</dbReference>
<sequence>MDHIKKLFQDIFETRDYDKRIRPVIDQSHPVYVDVSFFVIGLNSVDEENGIISTTFDTSLDWIDESATWKPEFFGNITKLHVPQDHIWKPDFVVRNGMSISNDAQKNIGYTSIDYTGKTKWWPYQFHETSCEINISYFPFDKQICNVTFIIWSHSMNEIIIKGKYVGKHQFSKNALWSVDNLELFEDSEHLEGSDYSTITLTLYLSRKANFYMWNLIFPVVALSILQVVVFLVPAKSGEKLSFAFTLFLTYNMFLILMSSMFPENSENISILCIYIDIQLTLGTIIVVVVSIQVQICYQDQDIPFSPCQRILMRFNALNRVTFFSLLTIQLIIALVVVMIIYFKYSIMKNIHVHIPVRYTNGVENGKTLEQIDAEIAKHTMPNLPSTEDISFEEKSDILEETVVVVKKSFCEKWKTDKVYRAKFLHTLCLFWSFVNLGWIIGQFGPSFLDLQIITRTRLEEGSAFMTAHSVGYLVGSLASGILFDRFNKIMLIFTAVFGNAVTVAIIPWCVRYELMIFIHLIKGVFSGSLDAVGNAELVYIWGDTGRSFMQTLHFCFAFGGILSPLATAPFLAPKREPRIITSVSNMTDNVVNSSLSPFNIVKTSAIDNALKDINYTNSAHNSPISYTNGYSNISLYLNETLSKTIEEVEWVKPQHSMIYVAYLISSGLALSAALPFLVTYCRSKKSNFSPIPQKPANKNEREMTSTSRCLMLLNMCVLIGTYSAIEDTFAGFLTTFCVEQMDWTKTQGSFATSIYWASFGLGRFIGILLVKFCSPVRMITMYCSLLIVSFIGLFFTSYAYYHGGIWICSSLAGLAMSIIFPTIFTWTEAEVLRVTGKVASFF</sequence>
<feature type="domain" description="Neurotransmitter-gated ion-channel ligand-binding" evidence="6">
    <location>
        <begin position="5"/>
        <end position="208"/>
    </location>
</feature>
<dbReference type="InterPro" id="IPR006201">
    <property type="entry name" value="Neur_channel"/>
</dbReference>
<feature type="transmembrane region" description="Helical" evidence="5">
    <location>
        <begin position="491"/>
        <end position="511"/>
    </location>
</feature>
<dbReference type="Pfam" id="PF02931">
    <property type="entry name" value="Neur_chan_LBD"/>
    <property type="match status" value="1"/>
</dbReference>
<dbReference type="EMBL" id="CAJPWZ010002902">
    <property type="protein sequence ID" value="CAG2247414.1"/>
    <property type="molecule type" value="Genomic_DNA"/>
</dbReference>
<dbReference type="FunFam" id="2.70.170.10:FF:000028">
    <property type="entry name" value="AcetylCholine Receptor"/>
    <property type="match status" value="1"/>
</dbReference>
<comment type="similarity">
    <text evidence="5">Belongs to the ligand-gated ion channel (TC 1.A.9) family.</text>
</comment>
<dbReference type="OrthoDB" id="9626824at2759"/>
<feature type="domain" description="Neurotransmitter-gated ion-channel transmembrane" evidence="7">
    <location>
        <begin position="216"/>
        <end position="292"/>
    </location>
</feature>
<dbReference type="Gene3D" id="1.20.1250.20">
    <property type="entry name" value="MFS general substrate transporter like domains"/>
    <property type="match status" value="2"/>
</dbReference>
<comment type="caution">
    <text evidence="5">Lacks conserved residue(s) required for the propagation of feature annotation.</text>
</comment>
<feature type="transmembrane region" description="Helical" evidence="5">
    <location>
        <begin position="323"/>
        <end position="343"/>
    </location>
</feature>
<feature type="transmembrane region" description="Helical" evidence="5">
    <location>
        <begin position="658"/>
        <end position="679"/>
    </location>
</feature>
<dbReference type="GO" id="GO:0005230">
    <property type="term" value="F:extracellular ligand-gated monoatomic ion channel activity"/>
    <property type="evidence" value="ECO:0007669"/>
    <property type="project" value="InterPro"/>
</dbReference>
<keyword evidence="5" id="KW-0406">Ion transport</keyword>
<evidence type="ECO:0000256" key="2">
    <source>
        <dbReference type="ARBA" id="ARBA00022692"/>
    </source>
</evidence>
<dbReference type="InterPro" id="IPR006029">
    <property type="entry name" value="Neurotrans-gated_channel_TM"/>
</dbReference>
<feature type="transmembrane region" description="Helical" evidence="5">
    <location>
        <begin position="464"/>
        <end position="484"/>
    </location>
</feature>
<gene>
    <name evidence="8" type="ORF">MEDL_59341</name>
</gene>
<dbReference type="InterPro" id="IPR038050">
    <property type="entry name" value="Neuro_actylchol_rec"/>
</dbReference>
<evidence type="ECO:0000256" key="5">
    <source>
        <dbReference type="RuleBase" id="RU000687"/>
    </source>
</evidence>
<evidence type="ECO:0000256" key="3">
    <source>
        <dbReference type="ARBA" id="ARBA00022989"/>
    </source>
</evidence>
<evidence type="ECO:0000313" key="8">
    <source>
        <dbReference type="EMBL" id="CAG2247414.1"/>
    </source>
</evidence>
<dbReference type="InterPro" id="IPR036259">
    <property type="entry name" value="MFS_trans_sf"/>
</dbReference>
<dbReference type="CDD" id="cd18989">
    <property type="entry name" value="LGIC_ECD_cation"/>
    <property type="match status" value="1"/>
</dbReference>
<dbReference type="AlphaFoldDB" id="A0A8S3UYF8"/>
<keyword evidence="3 5" id="KW-1133">Transmembrane helix</keyword>
<dbReference type="Gene3D" id="2.70.170.10">
    <property type="entry name" value="Neurotransmitter-gated ion-channel ligand-binding domain"/>
    <property type="match status" value="1"/>
</dbReference>
<feature type="transmembrane region" description="Helical" evidence="5">
    <location>
        <begin position="711"/>
        <end position="734"/>
    </location>
</feature>
<feature type="transmembrane region" description="Helical" evidence="5">
    <location>
        <begin position="517"/>
        <end position="541"/>
    </location>
</feature>
<feature type="transmembrane region" description="Helical" evidence="5">
    <location>
        <begin position="805"/>
        <end position="828"/>
    </location>
</feature>
<feature type="transmembrane region" description="Helical" evidence="5">
    <location>
        <begin position="780"/>
        <end position="799"/>
    </location>
</feature>
<dbReference type="PANTHER" id="PTHR23121">
    <property type="entry name" value="SODIUM-DEPENDENT GLUCOSE TRANSPORTER 1"/>
    <property type="match status" value="1"/>
</dbReference>
<dbReference type="SUPFAM" id="SSF63712">
    <property type="entry name" value="Nicotinic receptor ligand binding domain-like"/>
    <property type="match status" value="1"/>
</dbReference>
<evidence type="ECO:0000259" key="7">
    <source>
        <dbReference type="Pfam" id="PF02932"/>
    </source>
</evidence>